<dbReference type="SUPFAM" id="SSF90229">
    <property type="entry name" value="CCCH zinc finger"/>
    <property type="match status" value="1"/>
</dbReference>
<evidence type="ECO:0000313" key="12">
    <source>
        <dbReference type="EMBL" id="CAD7248225.1"/>
    </source>
</evidence>
<dbReference type="EMBL" id="CAJPEV010001750">
    <property type="protein sequence ID" value="CAG0894179.1"/>
    <property type="molecule type" value="Genomic_DNA"/>
</dbReference>
<protein>
    <recommendedName>
        <fullName evidence="7">Nucleoporin NUP42</fullName>
    </recommendedName>
    <alternativeName>
        <fullName evidence="8">Nucleoporin-like protein 2</fullName>
    </alternativeName>
</protein>
<dbReference type="OrthoDB" id="20729at2759"/>
<sequence>MSRRSTVCSFFMRGACKFGENCRYEHPGYYDYPVGGPSHQYRRPYGYDEPPEYNYGWSGQDACHGGGLESDWSWQQGSQGYSYDQSQNRQFSGGQYGDESQGSRKQRKQPSKEAAMTMEDPKNKNEILEALKKEMMTWGNSNMWRLSCFAPVRAAPNVPGFIEISPEEIQYMKLQSEAQGKSEEYGHDIKGMVHGNDSVRQQICSPTSQQAEALVVLVLRNNSIPESLFHNHSANLVQKWFQSCGDKVVAPVTLSFKLPSATGGAFQQMESEEQTNTNTAPPTNKTFGVQLQFKLPASGTIPLTTGQDSVKIQETLTPVSKASSVYSRHEDLTEKELSEFMAPRFTLGSIPTRPPPQELI</sequence>
<keyword evidence="13" id="KW-1185">Reference proteome</keyword>
<dbReference type="PANTHER" id="PTHR46527">
    <property type="entry name" value="NUCLEOPORIN-LIKE PROTEIN 2"/>
    <property type="match status" value="1"/>
</dbReference>
<dbReference type="EMBL" id="LR901267">
    <property type="protein sequence ID" value="CAD7248225.1"/>
    <property type="molecule type" value="Genomic_DNA"/>
</dbReference>
<accession>A0A7R9A4T1</accession>
<dbReference type="InterPro" id="IPR041367">
    <property type="entry name" value="Znf-CCCH_4"/>
</dbReference>
<keyword evidence="3 9" id="KW-0863">Zinc-finger</keyword>
<reference evidence="12" key="1">
    <citation type="submission" date="2020-11" db="EMBL/GenBank/DDBJ databases">
        <authorList>
            <person name="Tran Van P."/>
        </authorList>
    </citation>
    <scope>NUCLEOTIDE SEQUENCE</scope>
</reference>
<evidence type="ECO:0000256" key="10">
    <source>
        <dbReference type="SAM" id="MobiDB-lite"/>
    </source>
</evidence>
<feature type="region of interest" description="Disordered" evidence="10">
    <location>
        <begin position="79"/>
        <end position="120"/>
    </location>
</feature>
<name>A0A7R9A4T1_9CRUS</name>
<dbReference type="InterPro" id="IPR051767">
    <property type="entry name" value="Nucleoporin_NUP42"/>
</dbReference>
<evidence type="ECO:0000256" key="9">
    <source>
        <dbReference type="PROSITE-ProRule" id="PRU00723"/>
    </source>
</evidence>
<dbReference type="InterPro" id="IPR000571">
    <property type="entry name" value="Znf_CCCH"/>
</dbReference>
<comment type="subcellular location">
    <subcellularLocation>
        <location evidence="1">Nucleus membrane</location>
        <topology evidence="1">Peripheral membrane protein</topology>
        <orientation evidence="1">Cytoplasmic side</orientation>
    </subcellularLocation>
</comment>
<evidence type="ECO:0000256" key="1">
    <source>
        <dbReference type="ARBA" id="ARBA00004335"/>
    </source>
</evidence>
<evidence type="ECO:0000259" key="11">
    <source>
        <dbReference type="PROSITE" id="PS50103"/>
    </source>
</evidence>
<dbReference type="PROSITE" id="PS50103">
    <property type="entry name" value="ZF_C3H1"/>
    <property type="match status" value="1"/>
</dbReference>
<evidence type="ECO:0000256" key="5">
    <source>
        <dbReference type="ARBA" id="ARBA00023242"/>
    </source>
</evidence>
<dbReference type="Gene3D" id="4.10.1000.10">
    <property type="entry name" value="Zinc finger, CCCH-type"/>
    <property type="match status" value="1"/>
</dbReference>
<dbReference type="GO" id="GO:0008270">
    <property type="term" value="F:zinc ion binding"/>
    <property type="evidence" value="ECO:0007669"/>
    <property type="project" value="UniProtKB-KW"/>
</dbReference>
<evidence type="ECO:0000256" key="6">
    <source>
        <dbReference type="ARBA" id="ARBA00037262"/>
    </source>
</evidence>
<feature type="zinc finger region" description="C3H1-type" evidence="9">
    <location>
        <begin position="2"/>
        <end position="29"/>
    </location>
</feature>
<dbReference type="SMART" id="SM00356">
    <property type="entry name" value="ZnF_C3H1"/>
    <property type="match status" value="1"/>
</dbReference>
<keyword evidence="2 9" id="KW-0479">Metal-binding</keyword>
<evidence type="ECO:0000256" key="7">
    <source>
        <dbReference type="ARBA" id="ARBA00039886"/>
    </source>
</evidence>
<evidence type="ECO:0000256" key="4">
    <source>
        <dbReference type="ARBA" id="ARBA00022833"/>
    </source>
</evidence>
<organism evidence="12">
    <name type="scientific">Darwinula stevensoni</name>
    <dbReference type="NCBI Taxonomy" id="69355"/>
    <lineage>
        <taxon>Eukaryota</taxon>
        <taxon>Metazoa</taxon>
        <taxon>Ecdysozoa</taxon>
        <taxon>Arthropoda</taxon>
        <taxon>Crustacea</taxon>
        <taxon>Oligostraca</taxon>
        <taxon>Ostracoda</taxon>
        <taxon>Podocopa</taxon>
        <taxon>Podocopida</taxon>
        <taxon>Darwinulocopina</taxon>
        <taxon>Darwinuloidea</taxon>
        <taxon>Darwinulidae</taxon>
        <taxon>Darwinula</taxon>
    </lineage>
</organism>
<evidence type="ECO:0000313" key="13">
    <source>
        <dbReference type="Proteomes" id="UP000677054"/>
    </source>
</evidence>
<keyword evidence="4 9" id="KW-0862">Zinc</keyword>
<gene>
    <name evidence="12" type="ORF">DSTB1V02_LOCUS8045</name>
</gene>
<evidence type="ECO:0000256" key="2">
    <source>
        <dbReference type="ARBA" id="ARBA00022723"/>
    </source>
</evidence>
<evidence type="ECO:0000256" key="8">
    <source>
        <dbReference type="ARBA" id="ARBA00042384"/>
    </source>
</evidence>
<evidence type="ECO:0000256" key="3">
    <source>
        <dbReference type="ARBA" id="ARBA00022771"/>
    </source>
</evidence>
<proteinExistence type="predicted"/>
<dbReference type="InterPro" id="IPR036855">
    <property type="entry name" value="Znf_CCCH_sf"/>
</dbReference>
<dbReference type="AlphaFoldDB" id="A0A7R9A4T1"/>
<keyword evidence="5" id="KW-0539">Nucleus</keyword>
<dbReference type="PANTHER" id="PTHR46527:SF1">
    <property type="entry name" value="NUCLEOPORIN NUP42"/>
    <property type="match status" value="1"/>
</dbReference>
<dbReference type="Proteomes" id="UP000677054">
    <property type="component" value="Unassembled WGS sequence"/>
</dbReference>
<feature type="domain" description="C3H1-type" evidence="11">
    <location>
        <begin position="2"/>
        <end position="29"/>
    </location>
</feature>
<comment type="function">
    <text evidence="6">Required for the export of mRNAs containing poly(A) tails from the nucleus into the cytoplasm.</text>
</comment>
<dbReference type="Pfam" id="PF18044">
    <property type="entry name" value="zf-CCCH_4"/>
    <property type="match status" value="1"/>
</dbReference>
<dbReference type="GO" id="GO:0031965">
    <property type="term" value="C:nuclear membrane"/>
    <property type="evidence" value="ECO:0007669"/>
    <property type="project" value="UniProtKB-SubCell"/>
</dbReference>